<comment type="caution">
    <text evidence="1">The sequence shown here is derived from an EMBL/GenBank/DDBJ whole genome shotgun (WGS) entry which is preliminary data.</text>
</comment>
<accession>A0A8S9SLQ9</accession>
<name>A0A8S9SLQ9_BRACR</name>
<protein>
    <submittedName>
        <fullName evidence="1">Uncharacterized protein</fullName>
    </submittedName>
</protein>
<organism evidence="1 2">
    <name type="scientific">Brassica cretica</name>
    <name type="common">Mustard</name>
    <dbReference type="NCBI Taxonomy" id="69181"/>
    <lineage>
        <taxon>Eukaryota</taxon>
        <taxon>Viridiplantae</taxon>
        <taxon>Streptophyta</taxon>
        <taxon>Embryophyta</taxon>
        <taxon>Tracheophyta</taxon>
        <taxon>Spermatophyta</taxon>
        <taxon>Magnoliopsida</taxon>
        <taxon>eudicotyledons</taxon>
        <taxon>Gunneridae</taxon>
        <taxon>Pentapetalae</taxon>
        <taxon>rosids</taxon>
        <taxon>malvids</taxon>
        <taxon>Brassicales</taxon>
        <taxon>Brassicaceae</taxon>
        <taxon>Brassiceae</taxon>
        <taxon>Brassica</taxon>
    </lineage>
</organism>
<evidence type="ECO:0000313" key="2">
    <source>
        <dbReference type="Proteomes" id="UP000712600"/>
    </source>
</evidence>
<dbReference type="Proteomes" id="UP000712600">
    <property type="component" value="Unassembled WGS sequence"/>
</dbReference>
<gene>
    <name evidence="1" type="ORF">F2Q69_00037961</name>
</gene>
<sequence length="124" mass="14305">MENLKRNPNYSVFKVSTLNRTCDPWLYPLRQAKPKILLKLLQLSFHIVNHSQLLSTRVEPSCAFFLLPLFRFCNQPAYESSVFGQFKINHLDSSGEASTSAVKKWKTGSVLEMLKSGEKRWGQR</sequence>
<proteinExistence type="predicted"/>
<dbReference type="EMBL" id="QGKX02000004">
    <property type="protein sequence ID" value="KAF3601727.1"/>
    <property type="molecule type" value="Genomic_DNA"/>
</dbReference>
<dbReference type="AlphaFoldDB" id="A0A8S9SLQ9"/>
<evidence type="ECO:0000313" key="1">
    <source>
        <dbReference type="EMBL" id="KAF3601727.1"/>
    </source>
</evidence>
<reference evidence="1" key="1">
    <citation type="submission" date="2019-12" db="EMBL/GenBank/DDBJ databases">
        <title>Genome sequencing and annotation of Brassica cretica.</title>
        <authorList>
            <person name="Studholme D.J."/>
            <person name="Sarris P."/>
        </authorList>
    </citation>
    <scope>NUCLEOTIDE SEQUENCE</scope>
    <source>
        <strain evidence="1">PFS-109/04</strain>
        <tissue evidence="1">Leaf</tissue>
    </source>
</reference>